<dbReference type="Gene3D" id="3.40.50.720">
    <property type="entry name" value="NAD(P)-binding Rossmann-like Domain"/>
    <property type="match status" value="1"/>
</dbReference>
<dbReference type="AlphaFoldDB" id="A0A5B9VXW9"/>
<dbReference type="Proteomes" id="UP000324233">
    <property type="component" value="Chromosome"/>
</dbReference>
<dbReference type="GO" id="GO:0103074">
    <property type="term" value="F:glucose-6-phosphate 3-dehydrogenase activity"/>
    <property type="evidence" value="ECO:0007669"/>
    <property type="project" value="UniProtKB-EC"/>
</dbReference>
<dbReference type="InterPro" id="IPR036291">
    <property type="entry name" value="NAD(P)-bd_dom_sf"/>
</dbReference>
<dbReference type="PANTHER" id="PTHR43708:SF3">
    <property type="entry name" value="OXIDOREDUCTASE"/>
    <property type="match status" value="1"/>
</dbReference>
<keyword evidence="4" id="KW-1185">Reference proteome</keyword>
<dbReference type="EC" id="1.1.1.361" evidence="3"/>
<proteinExistence type="predicted"/>
<keyword evidence="3" id="KW-0560">Oxidoreductase</keyword>
<dbReference type="GO" id="GO:0000166">
    <property type="term" value="F:nucleotide binding"/>
    <property type="evidence" value="ECO:0007669"/>
    <property type="project" value="InterPro"/>
</dbReference>
<dbReference type="InterPro" id="IPR051317">
    <property type="entry name" value="Gfo/Idh/MocA_oxidoreduct"/>
</dbReference>
<dbReference type="EMBL" id="CP042997">
    <property type="protein sequence ID" value="QEH33226.1"/>
    <property type="molecule type" value="Genomic_DNA"/>
</dbReference>
<dbReference type="SUPFAM" id="SSF51735">
    <property type="entry name" value="NAD(P)-binding Rossmann-fold domains"/>
    <property type="match status" value="1"/>
</dbReference>
<sequence>MVGGGGPKSFFGAPHRRAILMDNTAELTAGALRSNPEDSLSDARELFFARGYPDWRSLVSSESALPEGERIDYLTIVTPNDAHFGPAEAALGTGIAVLSEKPLTTNLDEARQLQALVLSREVPFLVAHTYTGYPMVMLARELVMGGAIGEVRKVEAWYRQGWLSTRREADGNKQASWRADPAKAGASGCGGDIGTHAYIFIRFAAGLHAVRLLARMKSVVPGRPLDDDFTVLAELNNGAIATVSASQITTGAENDNGVRIIGTTGTLTWSHIRFDELEHCVGGQPVRIYRQGADTSYLPGSIRPYLRLPAGHPEGFHEALANLHRTLEWTIRRARGEPSPQPFAHPGIADGVAGMAFIEAAVQSARGGGWVDVPRGG</sequence>
<reference evidence="3 4" key="1">
    <citation type="submission" date="2019-08" db="EMBL/GenBank/DDBJ databases">
        <title>Deep-cultivation of Planctomycetes and their phenomic and genomic characterization uncovers novel biology.</title>
        <authorList>
            <person name="Wiegand S."/>
            <person name="Jogler M."/>
            <person name="Boedeker C."/>
            <person name="Pinto D."/>
            <person name="Vollmers J."/>
            <person name="Rivas-Marin E."/>
            <person name="Kohn T."/>
            <person name="Peeters S.H."/>
            <person name="Heuer A."/>
            <person name="Rast P."/>
            <person name="Oberbeckmann S."/>
            <person name="Bunk B."/>
            <person name="Jeske O."/>
            <person name="Meyerdierks A."/>
            <person name="Storesund J.E."/>
            <person name="Kallscheuer N."/>
            <person name="Luecker S."/>
            <person name="Lage O.M."/>
            <person name="Pohl T."/>
            <person name="Merkel B.J."/>
            <person name="Hornburger P."/>
            <person name="Mueller R.-W."/>
            <person name="Bruemmer F."/>
            <person name="Labrenz M."/>
            <person name="Spormann A.M."/>
            <person name="Op den Camp H."/>
            <person name="Overmann J."/>
            <person name="Amann R."/>
            <person name="Jetten M.S.M."/>
            <person name="Mascher T."/>
            <person name="Medema M.H."/>
            <person name="Devos D.P."/>
            <person name="Kaster A.-K."/>
            <person name="Ovreas L."/>
            <person name="Rohde M."/>
            <person name="Galperin M.Y."/>
            <person name="Jogler C."/>
        </authorList>
    </citation>
    <scope>NUCLEOTIDE SEQUENCE [LARGE SCALE GENOMIC DNA]</scope>
    <source>
        <strain evidence="3 4">OJF2</strain>
    </source>
</reference>
<evidence type="ECO:0000259" key="2">
    <source>
        <dbReference type="Pfam" id="PF22725"/>
    </source>
</evidence>
<protein>
    <submittedName>
        <fullName evidence="3">Glucose-6-phosphate 3-dehydrogenase</fullName>
        <ecNumber evidence="3">1.1.1.361</ecNumber>
    </submittedName>
</protein>
<dbReference type="PANTHER" id="PTHR43708">
    <property type="entry name" value="CONSERVED EXPRESSED OXIDOREDUCTASE (EUROFUNG)"/>
    <property type="match status" value="1"/>
</dbReference>
<dbReference type="Pfam" id="PF01408">
    <property type="entry name" value="GFO_IDH_MocA"/>
    <property type="match status" value="1"/>
</dbReference>
<evidence type="ECO:0000313" key="4">
    <source>
        <dbReference type="Proteomes" id="UP000324233"/>
    </source>
</evidence>
<feature type="domain" description="GFO/IDH/MocA-like oxidoreductase" evidence="2">
    <location>
        <begin position="138"/>
        <end position="267"/>
    </location>
</feature>
<evidence type="ECO:0000313" key="3">
    <source>
        <dbReference type="EMBL" id="QEH33226.1"/>
    </source>
</evidence>
<evidence type="ECO:0000259" key="1">
    <source>
        <dbReference type="Pfam" id="PF01408"/>
    </source>
</evidence>
<gene>
    <name evidence="3" type="primary">ntdC_2</name>
    <name evidence="3" type="ORF">OJF2_17260</name>
</gene>
<feature type="domain" description="Gfo/Idh/MocA-like oxidoreductase N-terminal" evidence="1">
    <location>
        <begin position="10"/>
        <end position="128"/>
    </location>
</feature>
<organism evidence="3 4">
    <name type="scientific">Aquisphaera giovannonii</name>
    <dbReference type="NCBI Taxonomy" id="406548"/>
    <lineage>
        <taxon>Bacteria</taxon>
        <taxon>Pseudomonadati</taxon>
        <taxon>Planctomycetota</taxon>
        <taxon>Planctomycetia</taxon>
        <taxon>Isosphaerales</taxon>
        <taxon>Isosphaeraceae</taxon>
        <taxon>Aquisphaera</taxon>
    </lineage>
</organism>
<name>A0A5B9VXW9_9BACT</name>
<dbReference type="InterPro" id="IPR000683">
    <property type="entry name" value="Gfo/Idh/MocA-like_OxRdtase_N"/>
</dbReference>
<dbReference type="InterPro" id="IPR055170">
    <property type="entry name" value="GFO_IDH_MocA-like_dom"/>
</dbReference>
<accession>A0A5B9VXW9</accession>
<dbReference type="SUPFAM" id="SSF55347">
    <property type="entry name" value="Glyceraldehyde-3-phosphate dehydrogenase-like, C-terminal domain"/>
    <property type="match status" value="1"/>
</dbReference>
<dbReference type="OrthoDB" id="9815825at2"/>
<dbReference type="Gene3D" id="3.30.360.10">
    <property type="entry name" value="Dihydrodipicolinate Reductase, domain 2"/>
    <property type="match status" value="1"/>
</dbReference>
<dbReference type="KEGG" id="agv:OJF2_17260"/>
<dbReference type="Pfam" id="PF22725">
    <property type="entry name" value="GFO_IDH_MocA_C3"/>
    <property type="match status" value="1"/>
</dbReference>